<dbReference type="Proteomes" id="UP000175744">
    <property type="component" value="Unassembled WGS sequence"/>
</dbReference>
<reference evidence="2 3" key="1">
    <citation type="submission" date="2016-06" db="EMBL/GenBank/DDBJ databases">
        <title>Genome sequence of Clostridium acetireducens DSM 10703.</title>
        <authorList>
            <person name="Poehlein A."/>
            <person name="Fluechter S."/>
            <person name="Duerre P."/>
            <person name="Daniel R."/>
        </authorList>
    </citation>
    <scope>NUCLEOTIDE SEQUENCE [LARGE SCALE GENOMIC DNA]</scope>
    <source>
        <strain evidence="2 3">DSM 10703</strain>
    </source>
</reference>
<organism evidence="2 3">
    <name type="scientific">Clostridium acetireducens DSM 10703</name>
    <dbReference type="NCBI Taxonomy" id="1121290"/>
    <lineage>
        <taxon>Bacteria</taxon>
        <taxon>Bacillati</taxon>
        <taxon>Bacillota</taxon>
        <taxon>Clostridia</taxon>
        <taxon>Eubacteriales</taxon>
        <taxon>Clostridiaceae</taxon>
        <taxon>Clostridium</taxon>
    </lineage>
</organism>
<name>A0A1E8EZ01_9CLOT</name>
<dbReference type="InterPro" id="IPR007214">
    <property type="entry name" value="YbaK/aa-tRNA-synth-assoc-dom"/>
</dbReference>
<dbReference type="OrthoDB" id="9798760at2"/>
<dbReference type="GO" id="GO:0002161">
    <property type="term" value="F:aminoacyl-tRNA deacylase activity"/>
    <property type="evidence" value="ECO:0007669"/>
    <property type="project" value="InterPro"/>
</dbReference>
<dbReference type="EC" id="4.2.-.-" evidence="2"/>
<comment type="caution">
    <text evidence="2">The sequence shown here is derived from an EMBL/GenBank/DDBJ whole genome shotgun (WGS) entry which is preliminary data.</text>
</comment>
<dbReference type="CDD" id="cd04333">
    <property type="entry name" value="ProX_deacylase"/>
    <property type="match status" value="1"/>
</dbReference>
<dbReference type="STRING" id="1121290.CLAOCE_11290"/>
<accession>A0A1E8EZ01</accession>
<keyword evidence="3" id="KW-1185">Reference proteome</keyword>
<dbReference type="PANTHER" id="PTHR30411">
    <property type="entry name" value="CYTOPLASMIC PROTEIN"/>
    <property type="match status" value="1"/>
</dbReference>
<gene>
    <name evidence="2" type="primary">ybaK</name>
    <name evidence="2" type="ORF">CLOACE_11290</name>
</gene>
<dbReference type="EMBL" id="LZFO01000013">
    <property type="protein sequence ID" value="OFI06230.1"/>
    <property type="molecule type" value="Genomic_DNA"/>
</dbReference>
<proteinExistence type="predicted"/>
<sequence length="162" mass="17894">METINNLTNPTHIKIQEYLNTFNLGLKVIEFKDASTKTCELAAEALGVEPAQIAKSLLFTAGEDAIMVITCGDKRVNQKKLKKLVNVRKVKFADEETVLNVTGYPIGGVCPLNLKTKIKIFLDDSMNRFDKVYLAAGTPHSAIPITLEELKEITDGEVVDLE</sequence>
<evidence type="ECO:0000313" key="3">
    <source>
        <dbReference type="Proteomes" id="UP000175744"/>
    </source>
</evidence>
<dbReference type="InterPro" id="IPR036754">
    <property type="entry name" value="YbaK/aa-tRNA-synt-asso_dom_sf"/>
</dbReference>
<feature type="domain" description="YbaK/aminoacyl-tRNA synthetase-associated" evidence="1">
    <location>
        <begin position="35"/>
        <end position="152"/>
    </location>
</feature>
<dbReference type="SUPFAM" id="SSF55826">
    <property type="entry name" value="YbaK/ProRS associated domain"/>
    <property type="match status" value="1"/>
</dbReference>
<dbReference type="AlphaFoldDB" id="A0A1E8EZ01"/>
<evidence type="ECO:0000313" key="2">
    <source>
        <dbReference type="EMBL" id="OFI06230.1"/>
    </source>
</evidence>
<keyword evidence="2" id="KW-0456">Lyase</keyword>
<dbReference type="Pfam" id="PF04073">
    <property type="entry name" value="tRNA_edit"/>
    <property type="match status" value="1"/>
</dbReference>
<evidence type="ECO:0000259" key="1">
    <source>
        <dbReference type="Pfam" id="PF04073"/>
    </source>
</evidence>
<dbReference type="Gene3D" id="3.90.960.10">
    <property type="entry name" value="YbaK/aminoacyl-tRNA synthetase-associated domain"/>
    <property type="match status" value="1"/>
</dbReference>
<dbReference type="GO" id="GO:0016829">
    <property type="term" value="F:lyase activity"/>
    <property type="evidence" value="ECO:0007669"/>
    <property type="project" value="UniProtKB-KW"/>
</dbReference>
<protein>
    <submittedName>
        <fullName evidence="2">Cys-tRNA(Pro)/Cys-tRNA(Cys) deacylase YbaK</fullName>
        <ecNumber evidence="2">4.2.-.-</ecNumber>
    </submittedName>
</protein>
<dbReference type="RefSeq" id="WP_070110088.1">
    <property type="nucleotide sequence ID" value="NZ_LZFO01000013.1"/>
</dbReference>
<dbReference type="PANTHER" id="PTHR30411:SF1">
    <property type="entry name" value="CYTOPLASMIC PROTEIN"/>
    <property type="match status" value="1"/>
</dbReference>